<proteinExistence type="predicted"/>
<feature type="region of interest" description="Disordered" evidence="1">
    <location>
        <begin position="45"/>
        <end position="78"/>
    </location>
</feature>
<reference evidence="3" key="1">
    <citation type="journal article" date="2015" name="Proc. Natl. Acad. Sci. U.S.A.">
        <title>Genome sequencing of adzuki bean (Vigna angularis) provides insight into high starch and low fat accumulation and domestication.</title>
        <authorList>
            <person name="Yang K."/>
            <person name="Tian Z."/>
            <person name="Chen C."/>
            <person name="Luo L."/>
            <person name="Zhao B."/>
            <person name="Wang Z."/>
            <person name="Yu L."/>
            <person name="Li Y."/>
            <person name="Sun Y."/>
            <person name="Li W."/>
            <person name="Chen Y."/>
            <person name="Li Y."/>
            <person name="Zhang Y."/>
            <person name="Ai D."/>
            <person name="Zhao J."/>
            <person name="Shang C."/>
            <person name="Ma Y."/>
            <person name="Wu B."/>
            <person name="Wang M."/>
            <person name="Gao L."/>
            <person name="Sun D."/>
            <person name="Zhang P."/>
            <person name="Guo F."/>
            <person name="Wang W."/>
            <person name="Li Y."/>
            <person name="Wang J."/>
            <person name="Varshney R.K."/>
            <person name="Wang J."/>
            <person name="Ling H.Q."/>
            <person name="Wan P."/>
        </authorList>
    </citation>
    <scope>NUCLEOTIDE SEQUENCE</scope>
    <source>
        <strain evidence="3">cv. Jingnong 6</strain>
    </source>
</reference>
<dbReference type="AlphaFoldDB" id="A0A0L9UT33"/>
<dbReference type="Gramene" id="KOM45709">
    <property type="protein sequence ID" value="KOM45709"/>
    <property type="gene ID" value="LR48_Vigan06g101500"/>
</dbReference>
<feature type="region of interest" description="Disordered" evidence="1">
    <location>
        <begin position="204"/>
        <end position="228"/>
    </location>
</feature>
<evidence type="ECO:0000313" key="3">
    <source>
        <dbReference type="Proteomes" id="UP000053144"/>
    </source>
</evidence>
<sequence length="228" mass="25787">MYYTWVADRPRRGSSTLTSNSMIVSKVNNSSKWIAFLERIEDQKRAEQARTTNPQTNSTETFWRPPWGRAASPRFHEEPDVRSVSTSLLRINTRKVQTYVQPWSSGDQLTSNLRRPMTSSLAILGGQVINSLVSSSDLLTSNPGRPCEDIQLWSSSDQLKPLLPRLNYKKLNPFAPANNCSGLGGLNVNNSSKWIAFSERIEDQKRTEQGRMTDPQTNSTETRNLLLL</sequence>
<feature type="compositionally biased region" description="Polar residues" evidence="1">
    <location>
        <begin position="49"/>
        <end position="61"/>
    </location>
</feature>
<protein>
    <submittedName>
        <fullName evidence="2">Uncharacterized protein</fullName>
    </submittedName>
</protein>
<gene>
    <name evidence="2" type="ORF">LR48_Vigan06g101500</name>
</gene>
<organism evidence="2 3">
    <name type="scientific">Phaseolus angularis</name>
    <name type="common">Azuki bean</name>
    <name type="synonym">Vigna angularis</name>
    <dbReference type="NCBI Taxonomy" id="3914"/>
    <lineage>
        <taxon>Eukaryota</taxon>
        <taxon>Viridiplantae</taxon>
        <taxon>Streptophyta</taxon>
        <taxon>Embryophyta</taxon>
        <taxon>Tracheophyta</taxon>
        <taxon>Spermatophyta</taxon>
        <taxon>Magnoliopsida</taxon>
        <taxon>eudicotyledons</taxon>
        <taxon>Gunneridae</taxon>
        <taxon>Pentapetalae</taxon>
        <taxon>rosids</taxon>
        <taxon>fabids</taxon>
        <taxon>Fabales</taxon>
        <taxon>Fabaceae</taxon>
        <taxon>Papilionoideae</taxon>
        <taxon>50 kb inversion clade</taxon>
        <taxon>NPAAA clade</taxon>
        <taxon>indigoferoid/millettioid clade</taxon>
        <taxon>Phaseoleae</taxon>
        <taxon>Vigna</taxon>
    </lineage>
</organism>
<feature type="compositionally biased region" description="Polar residues" evidence="1">
    <location>
        <begin position="214"/>
        <end position="228"/>
    </location>
</feature>
<evidence type="ECO:0000256" key="1">
    <source>
        <dbReference type="SAM" id="MobiDB-lite"/>
    </source>
</evidence>
<dbReference type="Proteomes" id="UP000053144">
    <property type="component" value="Chromosome 6"/>
</dbReference>
<evidence type="ECO:0000313" key="2">
    <source>
        <dbReference type="EMBL" id="KOM45709.1"/>
    </source>
</evidence>
<accession>A0A0L9UT33</accession>
<dbReference type="EMBL" id="CM003376">
    <property type="protein sequence ID" value="KOM45709.1"/>
    <property type="molecule type" value="Genomic_DNA"/>
</dbReference>
<name>A0A0L9UT33_PHAAN</name>